<comment type="caution">
    <text evidence="2">The sequence shown here is derived from an EMBL/GenBank/DDBJ whole genome shotgun (WGS) entry which is preliminary data.</text>
</comment>
<proteinExistence type="predicted"/>
<reference evidence="2 3" key="1">
    <citation type="journal article" date="2023" name="Sci. Data">
        <title>Genome assembly of the Korean intertidal mud-creeper Batillaria attramentaria.</title>
        <authorList>
            <person name="Patra A.K."/>
            <person name="Ho P.T."/>
            <person name="Jun S."/>
            <person name="Lee S.J."/>
            <person name="Kim Y."/>
            <person name="Won Y.J."/>
        </authorList>
    </citation>
    <scope>NUCLEOTIDE SEQUENCE [LARGE SCALE GENOMIC DNA]</scope>
    <source>
        <strain evidence="2">Wonlab-2016</strain>
    </source>
</reference>
<dbReference type="EMBL" id="JACVVK020000035">
    <property type="protein sequence ID" value="KAK7500751.1"/>
    <property type="molecule type" value="Genomic_DNA"/>
</dbReference>
<gene>
    <name evidence="2" type="ORF">BaRGS_00007995</name>
</gene>
<evidence type="ECO:0000313" key="3">
    <source>
        <dbReference type="Proteomes" id="UP001519460"/>
    </source>
</evidence>
<accession>A0ABD0LND6</accession>
<sequence length="85" mass="9562">MQDLTLPRNTGVNSTPTSQEELQHRQGCELTLSEVEPSSSPNFSSSDDLLSVNFDPHVQWTKEEGSGFQVSQHSEDIRKLLNSFR</sequence>
<organism evidence="2 3">
    <name type="scientific">Batillaria attramentaria</name>
    <dbReference type="NCBI Taxonomy" id="370345"/>
    <lineage>
        <taxon>Eukaryota</taxon>
        <taxon>Metazoa</taxon>
        <taxon>Spiralia</taxon>
        <taxon>Lophotrochozoa</taxon>
        <taxon>Mollusca</taxon>
        <taxon>Gastropoda</taxon>
        <taxon>Caenogastropoda</taxon>
        <taxon>Sorbeoconcha</taxon>
        <taxon>Cerithioidea</taxon>
        <taxon>Batillariidae</taxon>
        <taxon>Batillaria</taxon>
    </lineage>
</organism>
<dbReference type="AlphaFoldDB" id="A0ABD0LND6"/>
<evidence type="ECO:0000313" key="2">
    <source>
        <dbReference type="EMBL" id="KAK7500751.1"/>
    </source>
</evidence>
<feature type="region of interest" description="Disordered" evidence="1">
    <location>
        <begin position="1"/>
        <end position="26"/>
    </location>
</feature>
<dbReference type="Proteomes" id="UP001519460">
    <property type="component" value="Unassembled WGS sequence"/>
</dbReference>
<keyword evidence="3" id="KW-1185">Reference proteome</keyword>
<protein>
    <submittedName>
        <fullName evidence="2">Uncharacterized protein</fullName>
    </submittedName>
</protein>
<evidence type="ECO:0000256" key="1">
    <source>
        <dbReference type="SAM" id="MobiDB-lite"/>
    </source>
</evidence>
<name>A0ABD0LND6_9CAEN</name>
<feature type="compositionally biased region" description="Polar residues" evidence="1">
    <location>
        <begin position="7"/>
        <end position="20"/>
    </location>
</feature>